<dbReference type="CDD" id="cd01169">
    <property type="entry name" value="HMPP_kinase"/>
    <property type="match status" value="1"/>
</dbReference>
<name>A0A4S8MUL2_DENBC</name>
<dbReference type="AlphaFoldDB" id="A0A4S8MUL2"/>
<dbReference type="InterPro" id="IPR016084">
    <property type="entry name" value="Haem_Oase-like_multi-hlx"/>
</dbReference>
<accession>A0A4S8MUL2</accession>
<protein>
    <recommendedName>
        <fullName evidence="5">Phosphomethylpyrimidine kinase</fullName>
    </recommendedName>
</protein>
<dbReference type="GO" id="GO:0005829">
    <property type="term" value="C:cytosol"/>
    <property type="evidence" value="ECO:0007669"/>
    <property type="project" value="TreeGrafter"/>
</dbReference>
<evidence type="ECO:0000313" key="4">
    <source>
        <dbReference type="Proteomes" id="UP000297245"/>
    </source>
</evidence>
<dbReference type="GO" id="GO:0008902">
    <property type="term" value="F:hydroxymethylpyrimidine kinase activity"/>
    <property type="evidence" value="ECO:0007669"/>
    <property type="project" value="TreeGrafter"/>
</dbReference>
<dbReference type="GO" id="GO:0009228">
    <property type="term" value="P:thiamine biosynthetic process"/>
    <property type="evidence" value="ECO:0007669"/>
    <property type="project" value="InterPro"/>
</dbReference>
<dbReference type="InterPro" id="IPR029056">
    <property type="entry name" value="Ribokinase-like"/>
</dbReference>
<dbReference type="InterPro" id="IPR004305">
    <property type="entry name" value="Thiaminase-2/PQQC"/>
</dbReference>
<reference evidence="3 4" key="1">
    <citation type="journal article" date="2019" name="Nat. Ecol. Evol.">
        <title>Megaphylogeny resolves global patterns of mushroom evolution.</title>
        <authorList>
            <person name="Varga T."/>
            <person name="Krizsan K."/>
            <person name="Foldi C."/>
            <person name="Dima B."/>
            <person name="Sanchez-Garcia M."/>
            <person name="Sanchez-Ramirez S."/>
            <person name="Szollosi G.J."/>
            <person name="Szarkandi J.G."/>
            <person name="Papp V."/>
            <person name="Albert L."/>
            <person name="Andreopoulos W."/>
            <person name="Angelini C."/>
            <person name="Antonin V."/>
            <person name="Barry K.W."/>
            <person name="Bougher N.L."/>
            <person name="Buchanan P."/>
            <person name="Buyck B."/>
            <person name="Bense V."/>
            <person name="Catcheside P."/>
            <person name="Chovatia M."/>
            <person name="Cooper J."/>
            <person name="Damon W."/>
            <person name="Desjardin D."/>
            <person name="Finy P."/>
            <person name="Geml J."/>
            <person name="Haridas S."/>
            <person name="Hughes K."/>
            <person name="Justo A."/>
            <person name="Karasinski D."/>
            <person name="Kautmanova I."/>
            <person name="Kiss B."/>
            <person name="Kocsube S."/>
            <person name="Kotiranta H."/>
            <person name="LaButti K.M."/>
            <person name="Lechner B.E."/>
            <person name="Liimatainen K."/>
            <person name="Lipzen A."/>
            <person name="Lukacs Z."/>
            <person name="Mihaltcheva S."/>
            <person name="Morgado L.N."/>
            <person name="Niskanen T."/>
            <person name="Noordeloos M.E."/>
            <person name="Ohm R.A."/>
            <person name="Ortiz-Santana B."/>
            <person name="Ovrebo C."/>
            <person name="Racz N."/>
            <person name="Riley R."/>
            <person name="Savchenko A."/>
            <person name="Shiryaev A."/>
            <person name="Soop K."/>
            <person name="Spirin V."/>
            <person name="Szebenyi C."/>
            <person name="Tomsovsky M."/>
            <person name="Tulloss R.E."/>
            <person name="Uehling J."/>
            <person name="Grigoriev I.V."/>
            <person name="Vagvolgyi C."/>
            <person name="Papp T."/>
            <person name="Martin F.M."/>
            <person name="Miettinen O."/>
            <person name="Hibbett D.S."/>
            <person name="Nagy L.G."/>
        </authorList>
    </citation>
    <scope>NUCLEOTIDE SEQUENCE [LARGE SCALE GENOMIC DNA]</scope>
    <source>
        <strain evidence="3 4">CBS 962.96</strain>
    </source>
</reference>
<dbReference type="SUPFAM" id="SSF48613">
    <property type="entry name" value="Heme oxygenase-like"/>
    <property type="match status" value="1"/>
</dbReference>
<organism evidence="3 4">
    <name type="scientific">Dendrothele bispora (strain CBS 962.96)</name>
    <dbReference type="NCBI Taxonomy" id="1314807"/>
    <lineage>
        <taxon>Eukaryota</taxon>
        <taxon>Fungi</taxon>
        <taxon>Dikarya</taxon>
        <taxon>Basidiomycota</taxon>
        <taxon>Agaricomycotina</taxon>
        <taxon>Agaricomycetes</taxon>
        <taxon>Agaricomycetidae</taxon>
        <taxon>Agaricales</taxon>
        <taxon>Agaricales incertae sedis</taxon>
        <taxon>Dendrothele</taxon>
    </lineage>
</organism>
<keyword evidence="4" id="KW-1185">Reference proteome</keyword>
<dbReference type="Pfam" id="PF03070">
    <property type="entry name" value="TENA_THI-4"/>
    <property type="match status" value="1"/>
</dbReference>
<evidence type="ECO:0000313" key="3">
    <source>
        <dbReference type="EMBL" id="THV06917.1"/>
    </source>
</evidence>
<dbReference type="SUPFAM" id="SSF53613">
    <property type="entry name" value="Ribokinase-like"/>
    <property type="match status" value="2"/>
</dbReference>
<evidence type="ECO:0000259" key="1">
    <source>
        <dbReference type="Pfam" id="PF03070"/>
    </source>
</evidence>
<evidence type="ECO:0008006" key="5">
    <source>
        <dbReference type="Google" id="ProtNLM"/>
    </source>
</evidence>
<dbReference type="OrthoDB" id="10028886at2759"/>
<dbReference type="CDD" id="cd19367">
    <property type="entry name" value="TenA_C_ScTHI20-like"/>
    <property type="match status" value="1"/>
</dbReference>
<dbReference type="InterPro" id="IPR004399">
    <property type="entry name" value="HMP/HMP-P_kinase_dom"/>
</dbReference>
<evidence type="ECO:0000259" key="2">
    <source>
        <dbReference type="Pfam" id="PF08543"/>
    </source>
</evidence>
<dbReference type="Proteomes" id="UP000297245">
    <property type="component" value="Unassembled WGS sequence"/>
</dbReference>
<dbReference type="InterPro" id="IPR013749">
    <property type="entry name" value="PM/HMP-P_kinase-1"/>
</dbReference>
<dbReference type="PANTHER" id="PTHR20858:SF17">
    <property type="entry name" value="HYDROXYMETHYLPYRIMIDINE_PHOSPHOMETHYLPYRIMIDINE KINASE THI20-RELATED"/>
    <property type="match status" value="1"/>
</dbReference>
<dbReference type="Gene3D" id="1.20.910.10">
    <property type="entry name" value="Heme oxygenase-like"/>
    <property type="match status" value="1"/>
</dbReference>
<gene>
    <name evidence="3" type="ORF">K435DRAFT_825731</name>
</gene>
<sequence>MQPAVLTIAGSDSSGGAGIQADLKTFAAHGCYGTSVITALTAQNTTGVQDVFPSSPEFVKKQIQSVVEDIDITAIKTGMLFDTDNCRAVAQALKQHYCSSTTAVSGSRSAFPPTICDPVCVSTSGHTLLHPDSVDIMISELFPMSTLITPNTQEASLILSHRNLEPSTKIDSLESMLIAARNLMTLGSEAVLLKGGHVTAKMADVDRLADSLCSEFEGSGNKENENSSGSNKCQVQVFREGLFGENMEILQAGYGGDLASTELVVDILIEKERTTTVFARPRIGSSSTHGTGCTLSAAIAANMAMGKTLVDAVRSATIYTHIGIGTASKIGHGHGPLNHLHALYQASVPQRTPSNPYPFTTLLIERSRDIWKAYVEHDFVKQLGKGTLREVCFVHFLKQDYKYLKYYARAYAILAAKSTSFTSIGSATQTIINVIEEIDTHKAFCAQFGVTEEELERTEESRATTAYGAWLLDMGLQGDRAKLLIALLACLLGYGEVGLWLKKQALRPESGVILDGNKYLRWIEDYSGEAYQEAVKTGLEIIEAQAAADPPSPSRFEDWCEVWKRGTTLEKRFWDMGLNLEY</sequence>
<feature type="domain" description="Thiaminase-2/PQQC" evidence="1">
    <location>
        <begin position="366"/>
        <end position="579"/>
    </location>
</feature>
<dbReference type="GO" id="GO:0008972">
    <property type="term" value="F:phosphomethylpyrimidine kinase activity"/>
    <property type="evidence" value="ECO:0007669"/>
    <property type="project" value="InterPro"/>
</dbReference>
<dbReference type="EMBL" id="ML179040">
    <property type="protein sequence ID" value="THV06917.1"/>
    <property type="molecule type" value="Genomic_DNA"/>
</dbReference>
<dbReference type="Pfam" id="PF08543">
    <property type="entry name" value="Phos_pyr_kin"/>
    <property type="match status" value="2"/>
</dbReference>
<dbReference type="Gene3D" id="3.40.1190.20">
    <property type="match status" value="1"/>
</dbReference>
<proteinExistence type="predicted"/>
<feature type="domain" description="Pyridoxamine kinase/Phosphomethylpyrimidine kinase" evidence="2">
    <location>
        <begin position="12"/>
        <end position="210"/>
    </location>
</feature>
<dbReference type="PANTHER" id="PTHR20858">
    <property type="entry name" value="PHOSPHOMETHYLPYRIMIDINE KINASE"/>
    <property type="match status" value="1"/>
</dbReference>
<feature type="domain" description="Pyridoxamine kinase/Phosphomethylpyrimidine kinase" evidence="2">
    <location>
        <begin position="255"/>
        <end position="338"/>
    </location>
</feature>